<keyword evidence="5 8" id="KW-0812">Transmembrane</keyword>
<dbReference type="RefSeq" id="WP_009576928.1">
    <property type="nucleotide sequence ID" value="NZ_AEIG01000093.1"/>
</dbReference>
<feature type="transmembrane region" description="Helical" evidence="8">
    <location>
        <begin position="181"/>
        <end position="199"/>
    </location>
</feature>
<feature type="transmembrane region" description="Helical" evidence="8">
    <location>
        <begin position="77"/>
        <end position="95"/>
    </location>
</feature>
<dbReference type="STRING" id="2518989.IMCC3088_2789"/>
<feature type="transmembrane region" description="Helical" evidence="8">
    <location>
        <begin position="140"/>
        <end position="169"/>
    </location>
</feature>
<evidence type="ECO:0000256" key="4">
    <source>
        <dbReference type="ARBA" id="ARBA00022475"/>
    </source>
</evidence>
<evidence type="ECO:0000313" key="10">
    <source>
        <dbReference type="Proteomes" id="UP000005615"/>
    </source>
</evidence>
<comment type="similarity">
    <text evidence="2 8">Belongs to the 4-toluene sulfonate uptake permease (TSUP) (TC 2.A.102) family.</text>
</comment>
<keyword evidence="3" id="KW-0813">Transport</keyword>
<reference evidence="9 10" key="1">
    <citation type="journal article" date="2011" name="J. Bacteriol.">
        <title>Genome sequence of strain IMCC3088, a proteorhodopsin-containing marine bacterium belonging to the OM60/NOR5 clade.</title>
        <authorList>
            <person name="Jang Y."/>
            <person name="Oh H.M."/>
            <person name="Kang I."/>
            <person name="Lee K."/>
            <person name="Yang S.J."/>
            <person name="Cho J.C."/>
        </authorList>
    </citation>
    <scope>NUCLEOTIDE SEQUENCE [LARGE SCALE GENOMIC DNA]</scope>
    <source>
        <strain evidence="9 10">IMCC3088</strain>
    </source>
</reference>
<keyword evidence="6 8" id="KW-1133">Transmembrane helix</keyword>
<evidence type="ECO:0000256" key="2">
    <source>
        <dbReference type="ARBA" id="ARBA00009142"/>
    </source>
</evidence>
<keyword evidence="10" id="KW-1185">Reference proteome</keyword>
<evidence type="ECO:0000256" key="8">
    <source>
        <dbReference type="RuleBase" id="RU363041"/>
    </source>
</evidence>
<dbReference type="AlphaFoldDB" id="F3L510"/>
<keyword evidence="4 8" id="KW-1003">Cell membrane</keyword>
<organism evidence="9 10">
    <name type="scientific">Aequoribacter fuscus</name>
    <dbReference type="NCBI Taxonomy" id="2518989"/>
    <lineage>
        <taxon>Bacteria</taxon>
        <taxon>Pseudomonadati</taxon>
        <taxon>Pseudomonadota</taxon>
        <taxon>Gammaproteobacteria</taxon>
        <taxon>Cellvibrionales</taxon>
        <taxon>Halieaceae</taxon>
        <taxon>Aequoribacter</taxon>
    </lineage>
</organism>
<dbReference type="Proteomes" id="UP000005615">
    <property type="component" value="Unassembled WGS sequence"/>
</dbReference>
<accession>F3L510</accession>
<evidence type="ECO:0000313" key="9">
    <source>
        <dbReference type="EMBL" id="EGG28597.1"/>
    </source>
</evidence>
<proteinExistence type="inferred from homology"/>
<feature type="transmembrane region" description="Helical" evidence="8">
    <location>
        <begin position="206"/>
        <end position="223"/>
    </location>
</feature>
<dbReference type="GO" id="GO:0005886">
    <property type="term" value="C:plasma membrane"/>
    <property type="evidence" value="ECO:0007669"/>
    <property type="project" value="UniProtKB-SubCell"/>
</dbReference>
<evidence type="ECO:0000256" key="1">
    <source>
        <dbReference type="ARBA" id="ARBA00004651"/>
    </source>
</evidence>
<dbReference type="PANTHER" id="PTHR30269">
    <property type="entry name" value="TRANSMEMBRANE PROTEIN YFCA"/>
    <property type="match status" value="1"/>
</dbReference>
<gene>
    <name evidence="9" type="ORF">IMCC3088_2789</name>
</gene>
<keyword evidence="7 8" id="KW-0472">Membrane</keyword>
<evidence type="ECO:0000256" key="3">
    <source>
        <dbReference type="ARBA" id="ARBA00022448"/>
    </source>
</evidence>
<sequence>MTSSPEALALLAFLGAASGFLNVIAGGGSLLTVPALVFLGLPGPVANGTNRIGILLQNLTAIWAFRNRGFSAFKLSFTLSLATLPGALAGAYAGVKLEGELFNQVLAGVMIGVMIIMQFQSSWKTNEQVQERGDISKPRLIAGHLLMALTGVWGGFIQIGVGFLIMPILSRVMGLSLVETNMHKVFIVAFFSIVALWVFASQGQIVWLLGGALAIGNMVGAYFGVKISVARGERFIYWTLNLTLIAMIAKLLWDA</sequence>
<evidence type="ECO:0000256" key="7">
    <source>
        <dbReference type="ARBA" id="ARBA00023136"/>
    </source>
</evidence>
<dbReference type="PANTHER" id="PTHR30269:SF0">
    <property type="entry name" value="MEMBRANE TRANSPORTER PROTEIN YFCA-RELATED"/>
    <property type="match status" value="1"/>
</dbReference>
<protein>
    <recommendedName>
        <fullName evidence="8">Probable membrane transporter protein</fullName>
    </recommendedName>
</protein>
<dbReference type="eggNOG" id="COG0730">
    <property type="taxonomic scope" value="Bacteria"/>
</dbReference>
<dbReference type="EMBL" id="AEIG01000093">
    <property type="protein sequence ID" value="EGG28597.1"/>
    <property type="molecule type" value="Genomic_DNA"/>
</dbReference>
<dbReference type="InterPro" id="IPR052017">
    <property type="entry name" value="TSUP"/>
</dbReference>
<dbReference type="Pfam" id="PF01925">
    <property type="entry name" value="TauE"/>
    <property type="match status" value="1"/>
</dbReference>
<name>F3L510_9GAMM</name>
<evidence type="ECO:0000256" key="6">
    <source>
        <dbReference type="ARBA" id="ARBA00022989"/>
    </source>
</evidence>
<evidence type="ECO:0000256" key="5">
    <source>
        <dbReference type="ARBA" id="ARBA00022692"/>
    </source>
</evidence>
<comment type="caution">
    <text evidence="9">The sequence shown here is derived from an EMBL/GenBank/DDBJ whole genome shotgun (WGS) entry which is preliminary data.</text>
</comment>
<dbReference type="OrthoDB" id="9807082at2"/>
<feature type="transmembrane region" description="Helical" evidence="8">
    <location>
        <begin position="101"/>
        <end position="119"/>
    </location>
</feature>
<comment type="subcellular location">
    <subcellularLocation>
        <location evidence="1 8">Cell membrane</location>
        <topology evidence="1 8">Multi-pass membrane protein</topology>
    </subcellularLocation>
</comment>
<dbReference type="InterPro" id="IPR002781">
    <property type="entry name" value="TM_pro_TauE-like"/>
</dbReference>
<feature type="transmembrane region" description="Helical" evidence="8">
    <location>
        <begin position="235"/>
        <end position="253"/>
    </location>
</feature>